<feature type="non-terminal residue" evidence="2">
    <location>
        <position position="79"/>
    </location>
</feature>
<feature type="region of interest" description="Disordered" evidence="1">
    <location>
        <begin position="1"/>
        <end position="79"/>
    </location>
</feature>
<feature type="non-terminal residue" evidence="2">
    <location>
        <position position="1"/>
    </location>
</feature>
<reference evidence="2" key="1">
    <citation type="submission" date="2023-05" db="EMBL/GenBank/DDBJ databases">
        <title>Cataloging the Phylogenetic Diversity of Human Bladder Bacteria.</title>
        <authorList>
            <person name="Du J."/>
        </authorList>
    </citation>
    <scope>NUCLEOTIDE SEQUENCE</scope>
    <source>
        <strain evidence="2">UMB0765</strain>
    </source>
</reference>
<accession>A0AAW6YLX9</accession>
<organism evidence="2 3">
    <name type="scientific">Streptococcus pasteurianus</name>
    <dbReference type="NCBI Taxonomy" id="197614"/>
    <lineage>
        <taxon>Bacteria</taxon>
        <taxon>Bacillati</taxon>
        <taxon>Bacillota</taxon>
        <taxon>Bacilli</taxon>
        <taxon>Lactobacillales</taxon>
        <taxon>Streptococcaceae</taxon>
        <taxon>Streptococcus</taxon>
    </lineage>
</organism>
<evidence type="ECO:0008006" key="4">
    <source>
        <dbReference type="Google" id="ProtNLM"/>
    </source>
</evidence>
<gene>
    <name evidence="2" type="ORF">QP487_13325</name>
</gene>
<feature type="compositionally biased region" description="Polar residues" evidence="1">
    <location>
        <begin position="63"/>
        <end position="79"/>
    </location>
</feature>
<proteinExistence type="predicted"/>
<feature type="compositionally biased region" description="Basic and acidic residues" evidence="1">
    <location>
        <begin position="17"/>
        <end position="33"/>
    </location>
</feature>
<dbReference type="Proteomes" id="UP001237917">
    <property type="component" value="Unassembled WGS sequence"/>
</dbReference>
<comment type="caution">
    <text evidence="2">The sequence shown here is derived from an EMBL/GenBank/DDBJ whole genome shotgun (WGS) entry which is preliminary data.</text>
</comment>
<name>A0AAW6YLX9_9STRE</name>
<dbReference type="RefSeq" id="WP_285362714.1">
    <property type="nucleotide sequence ID" value="NZ_JASOPU010000492.1"/>
</dbReference>
<dbReference type="AlphaFoldDB" id="A0AAW6YLX9"/>
<evidence type="ECO:0000313" key="3">
    <source>
        <dbReference type="Proteomes" id="UP001237917"/>
    </source>
</evidence>
<protein>
    <recommendedName>
        <fullName evidence="4">Atypical Rib domain-containing protein</fullName>
    </recommendedName>
</protein>
<evidence type="ECO:0000256" key="1">
    <source>
        <dbReference type="SAM" id="MobiDB-lite"/>
    </source>
</evidence>
<sequence length="79" mass="8341">IDVPKQNPGDKVTINPGKKDDQGNFKPVTDDQGKPQGGAETVVKETPQITNPGAKNDPDSDQTKVTGKTTVPNSTVEVK</sequence>
<dbReference type="EMBL" id="JASOPU010000492">
    <property type="protein sequence ID" value="MDK7294392.1"/>
    <property type="molecule type" value="Genomic_DNA"/>
</dbReference>
<evidence type="ECO:0000313" key="2">
    <source>
        <dbReference type="EMBL" id="MDK7294392.1"/>
    </source>
</evidence>